<evidence type="ECO:0000256" key="3">
    <source>
        <dbReference type="ARBA" id="ARBA00006366"/>
    </source>
</evidence>
<comment type="subcellular location">
    <subcellularLocation>
        <location evidence="2 9">Cell membrane</location>
        <topology evidence="2 9">Multi-pass membrane protein</topology>
    </subcellularLocation>
</comment>
<name>A0A0R3T534_RODNA</name>
<reference evidence="10 11" key="2">
    <citation type="submission" date="2018-11" db="EMBL/GenBank/DDBJ databases">
        <authorList>
            <consortium name="Pathogen Informatics"/>
        </authorList>
    </citation>
    <scope>NUCLEOTIDE SEQUENCE [LARGE SCALE GENOMIC DNA]</scope>
</reference>
<keyword evidence="11" id="KW-1185">Reference proteome</keyword>
<evidence type="ECO:0000313" key="10">
    <source>
        <dbReference type="EMBL" id="VDN98029.1"/>
    </source>
</evidence>
<feature type="transmembrane region" description="Helical" evidence="9">
    <location>
        <begin position="251"/>
        <end position="274"/>
    </location>
</feature>
<evidence type="ECO:0000313" key="12">
    <source>
        <dbReference type="WBParaSite" id="HNAJ_0000217201-mRNA-1"/>
    </source>
</evidence>
<comment type="similarity">
    <text evidence="3 9">Belongs to the riboflavin transporter family.</text>
</comment>
<dbReference type="PANTHER" id="PTHR12929">
    <property type="entry name" value="SOLUTE CARRIER FAMILY 52"/>
    <property type="match status" value="1"/>
</dbReference>
<dbReference type="InterPro" id="IPR009357">
    <property type="entry name" value="Riboflavin_transptr"/>
</dbReference>
<feature type="transmembrane region" description="Helical" evidence="9">
    <location>
        <begin position="120"/>
        <end position="140"/>
    </location>
</feature>
<evidence type="ECO:0000256" key="4">
    <source>
        <dbReference type="ARBA" id="ARBA00022448"/>
    </source>
</evidence>
<dbReference type="Proteomes" id="UP000278807">
    <property type="component" value="Unassembled WGS sequence"/>
</dbReference>
<dbReference type="GO" id="GO:0032217">
    <property type="term" value="F:riboflavin transmembrane transporter activity"/>
    <property type="evidence" value="ECO:0007669"/>
    <property type="project" value="UniProtKB-UniRule"/>
</dbReference>
<evidence type="ECO:0000256" key="5">
    <source>
        <dbReference type="ARBA" id="ARBA00022475"/>
    </source>
</evidence>
<dbReference type="PANTHER" id="PTHR12929:SF10">
    <property type="entry name" value="RIBOFLAVIN TRANSPORTER"/>
    <property type="match status" value="1"/>
</dbReference>
<evidence type="ECO:0000256" key="2">
    <source>
        <dbReference type="ARBA" id="ARBA00004651"/>
    </source>
</evidence>
<dbReference type="AlphaFoldDB" id="A0A0R3T534"/>
<comment type="function">
    <text evidence="9">Plasma membrane transporter mediating the uptake by cells of the water soluble vitamin B2/riboflavin that plays a key role in biochemical oxidation-reduction reactions of the carbohydrate, lipid, and amino acid metabolism.</text>
</comment>
<keyword evidence="8 9" id="KW-0472">Membrane</keyword>
<protein>
    <recommendedName>
        <fullName evidence="9">Riboflavin transporter</fullName>
    </recommendedName>
</protein>
<keyword evidence="4 9" id="KW-0813">Transport</keyword>
<dbReference type="OrthoDB" id="9995836at2759"/>
<feature type="transmembrane region" description="Helical" evidence="9">
    <location>
        <begin position="169"/>
        <end position="192"/>
    </location>
</feature>
<dbReference type="EMBL" id="UZAE01001004">
    <property type="protein sequence ID" value="VDN98029.1"/>
    <property type="molecule type" value="Genomic_DNA"/>
</dbReference>
<dbReference type="Pfam" id="PF06237">
    <property type="entry name" value="SLC52_ribofla_tr"/>
    <property type="match status" value="2"/>
</dbReference>
<comment type="catalytic activity">
    <reaction evidence="1 9">
        <text>riboflavin(in) = riboflavin(out)</text>
        <dbReference type="Rhea" id="RHEA:35015"/>
        <dbReference type="ChEBI" id="CHEBI:57986"/>
    </reaction>
</comment>
<feature type="transmembrane region" description="Helical" evidence="9">
    <location>
        <begin position="34"/>
        <end position="53"/>
    </location>
</feature>
<evidence type="ECO:0000256" key="8">
    <source>
        <dbReference type="ARBA" id="ARBA00023136"/>
    </source>
</evidence>
<organism evidence="12">
    <name type="scientific">Rodentolepis nana</name>
    <name type="common">Dwarf tapeworm</name>
    <name type="synonym">Hymenolepis nana</name>
    <dbReference type="NCBI Taxonomy" id="102285"/>
    <lineage>
        <taxon>Eukaryota</taxon>
        <taxon>Metazoa</taxon>
        <taxon>Spiralia</taxon>
        <taxon>Lophotrochozoa</taxon>
        <taxon>Platyhelminthes</taxon>
        <taxon>Cestoda</taxon>
        <taxon>Eucestoda</taxon>
        <taxon>Cyclophyllidea</taxon>
        <taxon>Hymenolepididae</taxon>
        <taxon>Rodentolepis</taxon>
    </lineage>
</organism>
<evidence type="ECO:0000256" key="1">
    <source>
        <dbReference type="ARBA" id="ARBA00000215"/>
    </source>
</evidence>
<reference evidence="12" key="1">
    <citation type="submission" date="2017-02" db="UniProtKB">
        <authorList>
            <consortium name="WormBaseParasite"/>
        </authorList>
    </citation>
    <scope>IDENTIFICATION</scope>
</reference>
<evidence type="ECO:0000256" key="6">
    <source>
        <dbReference type="ARBA" id="ARBA00022692"/>
    </source>
</evidence>
<feature type="transmembrane region" description="Helical" evidence="9">
    <location>
        <begin position="442"/>
        <end position="462"/>
    </location>
</feature>
<keyword evidence="6 9" id="KW-0812">Transmembrane</keyword>
<gene>
    <name evidence="10" type="ORF">HNAJ_LOCUS2170</name>
</gene>
<keyword evidence="5 9" id="KW-1003">Cell membrane</keyword>
<feature type="transmembrane region" description="Helical" evidence="9">
    <location>
        <begin position="73"/>
        <end position="94"/>
    </location>
</feature>
<feature type="transmembrane region" description="Helical" evidence="9">
    <location>
        <begin position="515"/>
        <end position="535"/>
    </location>
</feature>
<dbReference type="GO" id="GO:0005886">
    <property type="term" value="C:plasma membrane"/>
    <property type="evidence" value="ECO:0007669"/>
    <property type="project" value="UniProtKB-SubCell"/>
</dbReference>
<feature type="transmembrane region" description="Helical" evidence="9">
    <location>
        <begin position="199"/>
        <end position="218"/>
    </location>
</feature>
<evidence type="ECO:0000256" key="9">
    <source>
        <dbReference type="RuleBase" id="RU368035"/>
    </source>
</evidence>
<feature type="transmembrane region" description="Helical" evidence="9">
    <location>
        <begin position="365"/>
        <end position="388"/>
    </location>
</feature>
<accession>A0A0R3T534</accession>
<dbReference type="WBParaSite" id="HNAJ_0000217201-mRNA-1">
    <property type="protein sequence ID" value="HNAJ_0000217201-mRNA-1"/>
    <property type="gene ID" value="HNAJ_0000217201"/>
</dbReference>
<evidence type="ECO:0000313" key="11">
    <source>
        <dbReference type="Proteomes" id="UP000278807"/>
    </source>
</evidence>
<feature type="transmembrane region" description="Helical" evidence="9">
    <location>
        <begin position="482"/>
        <end position="503"/>
    </location>
</feature>
<keyword evidence="7 9" id="KW-1133">Transmembrane helix</keyword>
<evidence type="ECO:0000256" key="7">
    <source>
        <dbReference type="ARBA" id="ARBA00022989"/>
    </source>
</evidence>
<feature type="transmembrane region" description="Helical" evidence="9">
    <location>
        <begin position="331"/>
        <end position="353"/>
    </location>
</feature>
<proteinExistence type="inferred from homology"/>
<sequence>MACDFGKSANSVYDPNSGPSIIEPDDDHVAQVSFSWWNAVFLIFFGVSSWVAINGLWMELPLLVNVLPEGWNLPAYLSVIIQLANVGPLFYVLLTRICRKFGRANSGSWCMRLIQPPERLANYIILIIGLIASLLLTQFWDAVAYLPGLPENTVYVTPATLEALHNHSLGLFILTFLLGMIDCMSSVTFLAYLANMPAVYTGALLFGETASGLLPSLYALGQGVNSEPKCLQIPNGNGTTDIIPIFDPPNFSVSVFMSLIAATTGLSLLAFFLLDCIPMGLGRSVTLAYQRHHSLPPINENEENQSKSSEAMPSNAIEQEVQVRTLSPKGLFWVCFLLTGYSSCLTNGLLPSLQSYSTASYNTLTFHLAVTLSGITAPLAAFVVTAFYGNDHLGSLIRSVLCCRRNRAVMMGMDPMEGSNEETRAALRRDETKMSSIIGSRLAIILSTICLIGTVFAAYIIYLAAASPSSPKLGGAGPAFSIIAWILMTAAFNIQNTWIILHLVKYGTQRNLRTLGIASQMGSAIGALISFLVTAEFKLFVSKPACT</sequence>